<dbReference type="EMBL" id="LGRX02000049">
    <property type="protein sequence ID" value="KAK3289700.1"/>
    <property type="molecule type" value="Genomic_DNA"/>
</dbReference>
<organism evidence="1 2">
    <name type="scientific">Cymbomonas tetramitiformis</name>
    <dbReference type="NCBI Taxonomy" id="36881"/>
    <lineage>
        <taxon>Eukaryota</taxon>
        <taxon>Viridiplantae</taxon>
        <taxon>Chlorophyta</taxon>
        <taxon>Pyramimonadophyceae</taxon>
        <taxon>Pyramimonadales</taxon>
        <taxon>Pyramimonadaceae</taxon>
        <taxon>Cymbomonas</taxon>
    </lineage>
</organism>
<name>A0AAE0LLY0_9CHLO</name>
<evidence type="ECO:0000313" key="2">
    <source>
        <dbReference type="Proteomes" id="UP001190700"/>
    </source>
</evidence>
<dbReference type="Proteomes" id="UP001190700">
    <property type="component" value="Unassembled WGS sequence"/>
</dbReference>
<keyword evidence="2" id="KW-1185">Reference proteome</keyword>
<comment type="caution">
    <text evidence="1">The sequence shown here is derived from an EMBL/GenBank/DDBJ whole genome shotgun (WGS) entry which is preliminary data.</text>
</comment>
<dbReference type="AlphaFoldDB" id="A0AAE0LLY0"/>
<evidence type="ECO:0000313" key="1">
    <source>
        <dbReference type="EMBL" id="KAK3289700.1"/>
    </source>
</evidence>
<sequence>MLANHDCVRVNDMVVEFYMEDVDLSTLQVMLVANNSVAKPSTAMLYNGHALQSLSVRETEDVPSLSTKIFNVSFGNKQDGSTLGALVRNLSVNALDQYDAISGALIPDGSFPDVIADDGFR</sequence>
<gene>
    <name evidence="1" type="ORF">CYMTET_2879</name>
</gene>
<proteinExistence type="predicted"/>
<accession>A0AAE0LLY0</accession>
<protein>
    <submittedName>
        <fullName evidence="1">Uncharacterized protein</fullName>
    </submittedName>
</protein>
<reference evidence="1 2" key="1">
    <citation type="journal article" date="2015" name="Genome Biol. Evol.">
        <title>Comparative Genomics of a Bacterivorous Green Alga Reveals Evolutionary Causalities and Consequences of Phago-Mixotrophic Mode of Nutrition.</title>
        <authorList>
            <person name="Burns J.A."/>
            <person name="Paasch A."/>
            <person name="Narechania A."/>
            <person name="Kim E."/>
        </authorList>
    </citation>
    <scope>NUCLEOTIDE SEQUENCE [LARGE SCALE GENOMIC DNA]</scope>
    <source>
        <strain evidence="1 2">PLY_AMNH</strain>
    </source>
</reference>